<organism evidence="1">
    <name type="scientific">Rhizophora mucronata</name>
    <name type="common">Asiatic mangrove</name>
    <dbReference type="NCBI Taxonomy" id="61149"/>
    <lineage>
        <taxon>Eukaryota</taxon>
        <taxon>Viridiplantae</taxon>
        <taxon>Streptophyta</taxon>
        <taxon>Embryophyta</taxon>
        <taxon>Tracheophyta</taxon>
        <taxon>Spermatophyta</taxon>
        <taxon>Magnoliopsida</taxon>
        <taxon>eudicotyledons</taxon>
        <taxon>Gunneridae</taxon>
        <taxon>Pentapetalae</taxon>
        <taxon>rosids</taxon>
        <taxon>fabids</taxon>
        <taxon>Malpighiales</taxon>
        <taxon>Rhizophoraceae</taxon>
        <taxon>Rhizophora</taxon>
    </lineage>
</organism>
<evidence type="ECO:0000313" key="1">
    <source>
        <dbReference type="EMBL" id="MBW83716.1"/>
    </source>
</evidence>
<name>A0A2P2IR94_RHIMU</name>
<accession>A0A2P2IR94</accession>
<proteinExistence type="predicted"/>
<sequence length="64" mass="7873">MIYVEMNAPVWDSTERNLILRWKVVCFMVTFTQNLHQEFLRHSLSMKRYFHAILVYVSRMTIFM</sequence>
<dbReference type="AlphaFoldDB" id="A0A2P2IR94"/>
<protein>
    <submittedName>
        <fullName evidence="1">Uncharacterized protein</fullName>
    </submittedName>
</protein>
<dbReference type="EMBL" id="GGEC01003233">
    <property type="protein sequence ID" value="MBW83716.1"/>
    <property type="molecule type" value="Transcribed_RNA"/>
</dbReference>
<reference evidence="1" key="1">
    <citation type="submission" date="2018-02" db="EMBL/GenBank/DDBJ databases">
        <title>Rhizophora mucronata_Transcriptome.</title>
        <authorList>
            <person name="Meera S.P."/>
            <person name="Sreeshan A."/>
            <person name="Augustine A."/>
        </authorList>
    </citation>
    <scope>NUCLEOTIDE SEQUENCE</scope>
    <source>
        <tissue evidence="1">Leaf</tissue>
    </source>
</reference>